<gene>
    <name evidence="2" type="ORF">EGYM00163_LOCUS46351</name>
</gene>
<keyword evidence="1" id="KW-0812">Transmembrane</keyword>
<keyword evidence="1" id="KW-1133">Transmembrane helix</keyword>
<evidence type="ECO:0000256" key="1">
    <source>
        <dbReference type="SAM" id="Phobius"/>
    </source>
</evidence>
<accession>A0A7S4LKF6</accession>
<dbReference type="AlphaFoldDB" id="A0A7S4LKF6"/>
<sequence length="105" mass="11607">MQCLCVQNFEPQVPGAVGVFCFVVRIRGGGGLVVGIFLVGGWCLLWSLPIVHWVIFRLIAVNSSSGIARKDFLLLSKGKLWEFRHWLKVLCSSKTPCTVHAPLVV</sequence>
<reference evidence="2" key="1">
    <citation type="submission" date="2021-01" db="EMBL/GenBank/DDBJ databases">
        <authorList>
            <person name="Corre E."/>
            <person name="Pelletier E."/>
            <person name="Niang G."/>
            <person name="Scheremetjew M."/>
            <person name="Finn R."/>
            <person name="Kale V."/>
            <person name="Holt S."/>
            <person name="Cochrane G."/>
            <person name="Meng A."/>
            <person name="Brown T."/>
            <person name="Cohen L."/>
        </authorList>
    </citation>
    <scope>NUCLEOTIDE SEQUENCE</scope>
    <source>
        <strain evidence="2">CCMP1594</strain>
    </source>
</reference>
<organism evidence="2">
    <name type="scientific">Eutreptiella gymnastica</name>
    <dbReference type="NCBI Taxonomy" id="73025"/>
    <lineage>
        <taxon>Eukaryota</taxon>
        <taxon>Discoba</taxon>
        <taxon>Euglenozoa</taxon>
        <taxon>Euglenida</taxon>
        <taxon>Spirocuta</taxon>
        <taxon>Euglenophyceae</taxon>
        <taxon>Eutreptiales</taxon>
        <taxon>Eutreptiaceae</taxon>
        <taxon>Eutreptiella</taxon>
    </lineage>
</organism>
<feature type="transmembrane region" description="Helical" evidence="1">
    <location>
        <begin position="32"/>
        <end position="60"/>
    </location>
</feature>
<evidence type="ECO:0008006" key="3">
    <source>
        <dbReference type="Google" id="ProtNLM"/>
    </source>
</evidence>
<dbReference type="EMBL" id="HBJA01134888">
    <property type="protein sequence ID" value="CAE0835047.1"/>
    <property type="molecule type" value="Transcribed_RNA"/>
</dbReference>
<name>A0A7S4LKF6_9EUGL</name>
<proteinExistence type="predicted"/>
<keyword evidence="1" id="KW-0472">Membrane</keyword>
<protein>
    <recommendedName>
        <fullName evidence="3">Transmembrane protein</fullName>
    </recommendedName>
</protein>
<evidence type="ECO:0000313" key="2">
    <source>
        <dbReference type="EMBL" id="CAE0835047.1"/>
    </source>
</evidence>